<dbReference type="Proteomes" id="UP000315295">
    <property type="component" value="Unassembled WGS sequence"/>
</dbReference>
<reference evidence="2 3" key="1">
    <citation type="journal article" date="2019" name="G3 (Bethesda)">
        <title>Sequencing of a Wild Apple (Malus baccata) Genome Unravels the Differences Between Cultivated and Wild Apple Species Regarding Disease Resistance and Cold Tolerance.</title>
        <authorList>
            <person name="Chen X."/>
        </authorList>
    </citation>
    <scope>NUCLEOTIDE SEQUENCE [LARGE SCALE GENOMIC DNA]</scope>
    <source>
        <strain evidence="3">cv. Shandingzi</strain>
        <tissue evidence="2">Leaves</tissue>
    </source>
</reference>
<dbReference type="EMBL" id="VIEB01006060">
    <property type="protein sequence ID" value="TQD68989.1"/>
    <property type="molecule type" value="Genomic_DNA"/>
</dbReference>
<proteinExistence type="predicted"/>
<keyword evidence="1" id="KW-0472">Membrane</keyword>
<keyword evidence="1" id="KW-1133">Transmembrane helix</keyword>
<protein>
    <submittedName>
        <fullName evidence="2">Uncharacterized protein</fullName>
    </submittedName>
</protein>
<organism evidence="2 3">
    <name type="scientific">Malus baccata</name>
    <name type="common">Siberian crab apple</name>
    <name type="synonym">Pyrus baccata</name>
    <dbReference type="NCBI Taxonomy" id="106549"/>
    <lineage>
        <taxon>Eukaryota</taxon>
        <taxon>Viridiplantae</taxon>
        <taxon>Streptophyta</taxon>
        <taxon>Embryophyta</taxon>
        <taxon>Tracheophyta</taxon>
        <taxon>Spermatophyta</taxon>
        <taxon>Magnoliopsida</taxon>
        <taxon>eudicotyledons</taxon>
        <taxon>Gunneridae</taxon>
        <taxon>Pentapetalae</taxon>
        <taxon>rosids</taxon>
        <taxon>fabids</taxon>
        <taxon>Rosales</taxon>
        <taxon>Rosaceae</taxon>
        <taxon>Amygdaloideae</taxon>
        <taxon>Maleae</taxon>
        <taxon>Malus</taxon>
    </lineage>
</organism>
<keyword evidence="1" id="KW-0812">Transmembrane</keyword>
<feature type="transmembrane region" description="Helical" evidence="1">
    <location>
        <begin position="71"/>
        <end position="92"/>
    </location>
</feature>
<gene>
    <name evidence="2" type="ORF">C1H46_045478</name>
</gene>
<dbReference type="AlphaFoldDB" id="A0A540K432"/>
<keyword evidence="3" id="KW-1185">Reference proteome</keyword>
<sequence length="148" mass="16945">MYSSASNSLHTTSNLNFTASSPCNGQTPHFSSITRNRLAGIIERGEVNRRSSDKLIKISGAFRSLFKFKAIIPHMYMMWIDIILTFITWKFVRTTVFVEKLNLTPKLESICRWNATTMKKRGFETCSKPIAMKLDFYGRSLILIAEPI</sequence>
<evidence type="ECO:0000313" key="3">
    <source>
        <dbReference type="Proteomes" id="UP000315295"/>
    </source>
</evidence>
<comment type="caution">
    <text evidence="2">The sequence shown here is derived from an EMBL/GenBank/DDBJ whole genome shotgun (WGS) entry which is preliminary data.</text>
</comment>
<name>A0A540K432_MALBA</name>
<accession>A0A540K432</accession>
<evidence type="ECO:0000313" key="2">
    <source>
        <dbReference type="EMBL" id="TQD68989.1"/>
    </source>
</evidence>
<evidence type="ECO:0000256" key="1">
    <source>
        <dbReference type="SAM" id="Phobius"/>
    </source>
</evidence>